<feature type="region of interest" description="Disordered" evidence="1">
    <location>
        <begin position="1"/>
        <end position="33"/>
    </location>
</feature>
<dbReference type="EMBL" id="NPKI01000032">
    <property type="protein sequence ID" value="PAP99495.1"/>
    <property type="molecule type" value="Genomic_DNA"/>
</dbReference>
<keyword evidence="3" id="KW-1185">Reference proteome</keyword>
<accession>A0AB36R5D6</accession>
<evidence type="ECO:0000256" key="1">
    <source>
        <dbReference type="SAM" id="MobiDB-lite"/>
    </source>
</evidence>
<comment type="caution">
    <text evidence="2">The sequence shown here is derived from an EMBL/GenBank/DDBJ whole genome shotgun (WGS) entry which is preliminary data.</text>
</comment>
<dbReference type="Proteomes" id="UP000216215">
    <property type="component" value="Unassembled WGS sequence"/>
</dbReference>
<proteinExistence type="predicted"/>
<evidence type="ECO:0000313" key="3">
    <source>
        <dbReference type="Proteomes" id="UP000216215"/>
    </source>
</evidence>
<reference evidence="3" key="1">
    <citation type="submission" date="2017-08" db="EMBL/GenBank/DDBJ databases">
        <title>Mesorhizobium wenxinae sp. nov., a novel rhizobial species isolated from root nodules of chickpea (Cicer arietinum L.).</title>
        <authorList>
            <person name="Zhang J."/>
        </authorList>
    </citation>
    <scope>NUCLEOTIDE SEQUENCE [LARGE SCALE GENOMIC DNA]</scope>
    <source>
        <strain evidence="3">USDA 3392</strain>
    </source>
</reference>
<dbReference type="AlphaFoldDB" id="A0AB36R5D6"/>
<dbReference type="RefSeq" id="WP_095487217.1">
    <property type="nucleotide sequence ID" value="NZ_CP088151.1"/>
</dbReference>
<name>A0AB36R5D6_9HYPH</name>
<protein>
    <submittedName>
        <fullName evidence="2">Uncharacterized protein</fullName>
    </submittedName>
</protein>
<evidence type="ECO:0000313" key="2">
    <source>
        <dbReference type="EMBL" id="PAP99495.1"/>
    </source>
</evidence>
<gene>
    <name evidence="2" type="ORF">CIT25_24160</name>
</gene>
<feature type="compositionally biased region" description="Gly residues" evidence="1">
    <location>
        <begin position="9"/>
        <end position="19"/>
    </location>
</feature>
<sequence>MVWFSSPGSGSGASWGGTGVKQDTTKPPENVSADRPFSVSKVLGRSIPIVIGTDKVDGIPVVGGALTTSIVTGYTQVSLTTLQNLSDYPSGSKWLNNDPFSRVALVPISGSQQVAAIGYLLAYDPFGDGYELIRVEIDDAVVFDAENGIVASTQFRYYGGTHTAVDPIARGVIGANAGAWQNFAMIFIDGYAADSAPSVKCVISNAASGGGGTQEIVWTGATPVTFTQNAAGRAAAYDPTQDVIYQLINGSAQVYLAVLDTVTHTERYRVPLEGSEGYEPNIEWIYAIRGSNFVLVRFGSPTLPEINVVYDVATGKIVSSYTETSTNFDWKIGFPFGQNYIFTGYAFGDDPPFPYALIDITGNISIGTVSDTLVIGGDLVYGRQTAGTVSFFIRSSGGTVKEAVFDGDAWTVATVYTSAGVPTGFWYDPQTGYLIVFETVAGAYYVRYVDPETGITADSVTVDRSYFITTGTNATGKERYWPRPGYVMMTEGLNADGRVYLLNIGSKTITTFAENTAIDNIDFTTGIFDQNKLAYYQAFGDDVWTEYRPPNILPGLIDVEVMLTKLAFLAGYGPEELSFDGLSESYSRGRPS</sequence>
<organism evidence="2 3">
    <name type="scientific">Mesorhizobium mediterraneum</name>
    <dbReference type="NCBI Taxonomy" id="43617"/>
    <lineage>
        <taxon>Bacteria</taxon>
        <taxon>Pseudomonadati</taxon>
        <taxon>Pseudomonadota</taxon>
        <taxon>Alphaproteobacteria</taxon>
        <taxon>Hyphomicrobiales</taxon>
        <taxon>Phyllobacteriaceae</taxon>
        <taxon>Mesorhizobium</taxon>
    </lineage>
</organism>